<name>A0A9P0FWC7_CHRIL</name>
<evidence type="ECO:0000313" key="4">
    <source>
        <dbReference type="Proteomes" id="UP001154114"/>
    </source>
</evidence>
<evidence type="ECO:0008006" key="5">
    <source>
        <dbReference type="Google" id="ProtNLM"/>
    </source>
</evidence>
<dbReference type="AlphaFoldDB" id="A0A9P0FWC7"/>
<feature type="signal peptide" evidence="2">
    <location>
        <begin position="1"/>
        <end position="20"/>
    </location>
</feature>
<reference evidence="3" key="1">
    <citation type="submission" date="2021-12" db="EMBL/GenBank/DDBJ databases">
        <authorList>
            <person name="King R."/>
        </authorList>
    </citation>
    <scope>NUCLEOTIDE SEQUENCE</scope>
</reference>
<evidence type="ECO:0000256" key="2">
    <source>
        <dbReference type="SAM" id="SignalP"/>
    </source>
</evidence>
<keyword evidence="4" id="KW-1185">Reference proteome</keyword>
<feature type="region of interest" description="Disordered" evidence="1">
    <location>
        <begin position="115"/>
        <end position="135"/>
    </location>
</feature>
<dbReference type="EMBL" id="LR824025">
    <property type="protein sequence ID" value="CAH0596463.1"/>
    <property type="molecule type" value="Genomic_DNA"/>
</dbReference>
<sequence length="377" mass="40957">MLVLTFVVIIIVDSIGDSMARNVAALLLLLAYGSCMEMRETVERMVMVRTTGSDLQPAATGYIYKKESDGPASVIKMGESEVIEHFSKLHGKPEAYKAPLPAAAGPFYAAEKDEHKAASETTEEEVKPVVEKTDEHDDDRIDGIATEDYDKIFEEYAKRYGSGYKNDFTDYLHGVGHYDHGVHHGFGPGNAYDAGSYQGYGAKGDKGDNKLGTKNYYEKGEAGDYNTEKHEGYSVSKEHGHKGQYDDSDDEGKHYYAGFKGIGPGHHAGHTAAGAADGYHKLYKDNDFFDGGSFKDGNSKYAGGHADYGSGARGYKVHKSGHHDADFGKGETVDKDSGEQDEQRSAEDSAAPQQDKGKFGIASHAYAGKGYGIKIKH</sequence>
<feature type="chain" id="PRO_5040449088" description="Filaggrin-2-like" evidence="2">
    <location>
        <begin position="21"/>
        <end position="377"/>
    </location>
</feature>
<organism evidence="3 4">
    <name type="scientific">Chrysodeixis includens</name>
    <name type="common">Soybean looper</name>
    <name type="synonym">Pseudoplusia includens</name>
    <dbReference type="NCBI Taxonomy" id="689277"/>
    <lineage>
        <taxon>Eukaryota</taxon>
        <taxon>Metazoa</taxon>
        <taxon>Ecdysozoa</taxon>
        <taxon>Arthropoda</taxon>
        <taxon>Hexapoda</taxon>
        <taxon>Insecta</taxon>
        <taxon>Pterygota</taxon>
        <taxon>Neoptera</taxon>
        <taxon>Endopterygota</taxon>
        <taxon>Lepidoptera</taxon>
        <taxon>Glossata</taxon>
        <taxon>Ditrysia</taxon>
        <taxon>Noctuoidea</taxon>
        <taxon>Noctuidae</taxon>
        <taxon>Plusiinae</taxon>
        <taxon>Chrysodeixis</taxon>
    </lineage>
</organism>
<feature type="region of interest" description="Disordered" evidence="1">
    <location>
        <begin position="315"/>
        <end position="361"/>
    </location>
</feature>
<proteinExistence type="predicted"/>
<evidence type="ECO:0000313" key="3">
    <source>
        <dbReference type="EMBL" id="CAH0596463.1"/>
    </source>
</evidence>
<accession>A0A9P0FWC7</accession>
<evidence type="ECO:0000256" key="1">
    <source>
        <dbReference type="SAM" id="MobiDB-lite"/>
    </source>
</evidence>
<protein>
    <recommendedName>
        <fullName evidence="5">Filaggrin-2-like</fullName>
    </recommendedName>
</protein>
<gene>
    <name evidence="3" type="ORF">CINC_LOCUS7235</name>
</gene>
<dbReference type="OrthoDB" id="6432502at2759"/>
<dbReference type="Proteomes" id="UP001154114">
    <property type="component" value="Chromosome 22"/>
</dbReference>
<feature type="compositionally biased region" description="Basic and acidic residues" evidence="1">
    <location>
        <begin position="322"/>
        <end position="347"/>
    </location>
</feature>
<keyword evidence="2" id="KW-0732">Signal</keyword>